<dbReference type="GO" id="GO:0008803">
    <property type="term" value="F:bis(5'-nucleosyl)-tetraphosphatase (symmetrical) activity"/>
    <property type="evidence" value="ECO:0007669"/>
    <property type="project" value="UniProtKB-EC"/>
</dbReference>
<sequence>MAHYFVGDIQGCYEELMRLLDRINFDPTEDKLCPVGDLVARGPDSDKVAKLMLEMQDSVEVVLGNHDLHFLSVYHNLFTAKKNDKLEALLNADFVDNYVNWLKRQPLFRLYDKLNIIVSHAGMHPHVSLHKHLELADFAQQKIAGEKSKKWLKTMYGDKVSTWQPGLTKEEEFKAIINIATRMRYIKDNGELDFKQKNSPQETPYLTPWFNVTPQHPKAYKMVFGHWASLMGQTHNPQFKALDTGCVWGNHMTMYVAESDEIFIQPSIN</sequence>
<dbReference type="PANTHER" id="PTHR42850">
    <property type="entry name" value="METALLOPHOSPHOESTERASE"/>
    <property type="match status" value="1"/>
</dbReference>
<proteinExistence type="inferred from homology"/>
<comment type="similarity">
    <text evidence="2">Belongs to the Ap4A hydrolase family.</text>
</comment>
<keyword evidence="11" id="KW-1185">Reference proteome</keyword>
<reference evidence="10 11" key="1">
    <citation type="submission" date="2024-06" db="EMBL/GenBank/DDBJ databases">
        <authorList>
            <person name="Chen R.Y."/>
        </authorList>
    </citation>
    <scope>NUCLEOTIDE SEQUENCE [LARGE SCALE GENOMIC DNA]</scope>
    <source>
        <strain evidence="10 11">D2</strain>
    </source>
</reference>
<dbReference type="PANTHER" id="PTHR42850:SF11">
    <property type="entry name" value="BIS(5'-NUCLEOSYL)-TETRAPHOSPHATASE [SYMMETRICAL]"/>
    <property type="match status" value="1"/>
</dbReference>
<accession>A0ABV1RK14</accession>
<dbReference type="RefSeq" id="WP_350402540.1">
    <property type="nucleotide sequence ID" value="NZ_JBELOE010000259.1"/>
</dbReference>
<organism evidence="10 11">
    <name type="scientific">Catenovulum sediminis</name>
    <dbReference type="NCBI Taxonomy" id="1740262"/>
    <lineage>
        <taxon>Bacteria</taxon>
        <taxon>Pseudomonadati</taxon>
        <taxon>Pseudomonadota</taxon>
        <taxon>Gammaproteobacteria</taxon>
        <taxon>Alteromonadales</taxon>
        <taxon>Alteromonadaceae</taxon>
        <taxon>Catenovulum</taxon>
    </lineage>
</organism>
<dbReference type="Pfam" id="PF00149">
    <property type="entry name" value="Metallophos"/>
    <property type="match status" value="1"/>
</dbReference>
<dbReference type="Proteomes" id="UP001467690">
    <property type="component" value="Unassembled WGS sequence"/>
</dbReference>
<evidence type="ECO:0000259" key="9">
    <source>
        <dbReference type="Pfam" id="PF00149"/>
    </source>
</evidence>
<dbReference type="PIRSF" id="PIRSF000903">
    <property type="entry name" value="B5n-ttraPtase_sm"/>
    <property type="match status" value="1"/>
</dbReference>
<evidence type="ECO:0000256" key="2">
    <source>
        <dbReference type="ARBA" id="ARBA00005419"/>
    </source>
</evidence>
<dbReference type="NCBIfam" id="NF001204">
    <property type="entry name" value="PRK00166.1"/>
    <property type="match status" value="1"/>
</dbReference>
<evidence type="ECO:0000256" key="5">
    <source>
        <dbReference type="ARBA" id="ARBA00031248"/>
    </source>
</evidence>
<evidence type="ECO:0000256" key="3">
    <source>
        <dbReference type="ARBA" id="ARBA00012506"/>
    </source>
</evidence>
<gene>
    <name evidence="10" type="ORF">ABS311_15485</name>
</gene>
<comment type="catalytic activity">
    <reaction evidence="8">
        <text>P(1),P(4)-bis(5'-adenosyl) tetraphosphate + H2O = 2 ADP + 2 H(+)</text>
        <dbReference type="Rhea" id="RHEA:24252"/>
        <dbReference type="ChEBI" id="CHEBI:15377"/>
        <dbReference type="ChEBI" id="CHEBI:15378"/>
        <dbReference type="ChEBI" id="CHEBI:58141"/>
        <dbReference type="ChEBI" id="CHEBI:456216"/>
        <dbReference type="EC" id="3.6.1.41"/>
    </reaction>
</comment>
<dbReference type="InterPro" id="IPR050126">
    <property type="entry name" value="Ap4A_hydrolase"/>
</dbReference>
<dbReference type="EC" id="3.6.1.41" evidence="3"/>
<evidence type="ECO:0000313" key="10">
    <source>
        <dbReference type="EMBL" id="MER2493281.1"/>
    </source>
</evidence>
<dbReference type="NCBIfam" id="TIGR00668">
    <property type="entry name" value="apaH"/>
    <property type="match status" value="1"/>
</dbReference>
<evidence type="ECO:0000256" key="6">
    <source>
        <dbReference type="ARBA" id="ARBA00032248"/>
    </source>
</evidence>
<dbReference type="EMBL" id="JBELOE010000259">
    <property type="protein sequence ID" value="MER2493281.1"/>
    <property type="molecule type" value="Genomic_DNA"/>
</dbReference>
<feature type="domain" description="Calcineurin-like phosphoesterase" evidence="9">
    <location>
        <begin position="5"/>
        <end position="154"/>
    </location>
</feature>
<evidence type="ECO:0000256" key="4">
    <source>
        <dbReference type="ARBA" id="ARBA00022801"/>
    </source>
</evidence>
<dbReference type="InterPro" id="IPR029052">
    <property type="entry name" value="Metallo-depent_PP-like"/>
</dbReference>
<name>A0ABV1RK14_9ALTE</name>
<protein>
    <recommendedName>
        <fullName evidence="3">bis(5'-nucleosyl)-tetraphosphatase (symmetrical)</fullName>
        <ecNumber evidence="3">3.6.1.41</ecNumber>
    </recommendedName>
    <alternativeName>
        <fullName evidence="6">Ap4A hydrolase</fullName>
    </alternativeName>
    <alternativeName>
        <fullName evidence="5">Diadenosine 5',5'''-P1,P4-tetraphosphate pyrophosphohydrolase</fullName>
    </alternativeName>
    <alternativeName>
        <fullName evidence="7">Diadenosine tetraphosphatase</fullName>
    </alternativeName>
</protein>
<evidence type="ECO:0000256" key="7">
    <source>
        <dbReference type="ARBA" id="ARBA00033210"/>
    </source>
</evidence>
<keyword evidence="4 10" id="KW-0378">Hydrolase</keyword>
<comment type="function">
    <text evidence="1">Hydrolyzes diadenosine 5',5'''-P1,P4-tetraphosphate to yield ADP.</text>
</comment>
<evidence type="ECO:0000256" key="1">
    <source>
        <dbReference type="ARBA" id="ARBA00003413"/>
    </source>
</evidence>
<dbReference type="InterPro" id="IPR004617">
    <property type="entry name" value="ApaH"/>
</dbReference>
<comment type="caution">
    <text evidence="10">The sequence shown here is derived from an EMBL/GenBank/DDBJ whole genome shotgun (WGS) entry which is preliminary data.</text>
</comment>
<evidence type="ECO:0000313" key="11">
    <source>
        <dbReference type="Proteomes" id="UP001467690"/>
    </source>
</evidence>
<dbReference type="InterPro" id="IPR004843">
    <property type="entry name" value="Calcineurin-like_PHP"/>
</dbReference>
<evidence type="ECO:0000256" key="8">
    <source>
        <dbReference type="ARBA" id="ARBA00049417"/>
    </source>
</evidence>
<dbReference type="SUPFAM" id="SSF56300">
    <property type="entry name" value="Metallo-dependent phosphatases"/>
    <property type="match status" value="1"/>
</dbReference>
<dbReference type="Gene3D" id="3.60.21.10">
    <property type="match status" value="1"/>
</dbReference>